<dbReference type="EMBL" id="SNRY01003420">
    <property type="protein sequence ID" value="KAA6321043.1"/>
    <property type="molecule type" value="Genomic_DNA"/>
</dbReference>
<dbReference type="Gene3D" id="3.30.420.10">
    <property type="entry name" value="Ribonuclease H-like superfamily/Ribonuclease H"/>
    <property type="match status" value="1"/>
</dbReference>
<evidence type="ECO:0000256" key="1">
    <source>
        <dbReference type="ARBA" id="ARBA00023172"/>
    </source>
</evidence>
<dbReference type="GO" id="GO:0032196">
    <property type="term" value="P:transposition"/>
    <property type="evidence" value="ECO:0007669"/>
    <property type="project" value="TreeGrafter"/>
</dbReference>
<protein>
    <recommendedName>
        <fullName evidence="2">Integrase catalytic domain-containing protein</fullName>
    </recommendedName>
</protein>
<dbReference type="Pfam" id="PF13936">
    <property type="entry name" value="HTH_38"/>
    <property type="match status" value="1"/>
</dbReference>
<reference evidence="3" key="1">
    <citation type="submission" date="2019-03" db="EMBL/GenBank/DDBJ databases">
        <title>Single cell metagenomics reveals metabolic interactions within the superorganism composed of flagellate Streblomastix strix and complex community of Bacteroidetes bacteria on its surface.</title>
        <authorList>
            <person name="Treitli S.C."/>
            <person name="Kolisko M."/>
            <person name="Husnik F."/>
            <person name="Keeling P."/>
            <person name="Hampl V."/>
        </authorList>
    </citation>
    <scope>NUCLEOTIDE SEQUENCE</scope>
    <source>
        <strain evidence="3">STM</strain>
    </source>
</reference>
<dbReference type="InterPro" id="IPR036397">
    <property type="entry name" value="RNaseH_sf"/>
</dbReference>
<comment type="caution">
    <text evidence="3">The sequence shown here is derived from an EMBL/GenBank/DDBJ whole genome shotgun (WGS) entry which is preliminary data.</text>
</comment>
<dbReference type="PANTHER" id="PTHR10948:SF23">
    <property type="entry name" value="TRANSPOSASE INSI FOR INSERTION SEQUENCE ELEMENT IS30A-RELATED"/>
    <property type="match status" value="1"/>
</dbReference>
<dbReference type="AlphaFoldDB" id="A0A5J4QKC2"/>
<keyword evidence="1" id="KW-0233">DNA recombination</keyword>
<dbReference type="NCBIfam" id="NF033563">
    <property type="entry name" value="transpos_IS30"/>
    <property type="match status" value="1"/>
</dbReference>
<dbReference type="InterPro" id="IPR012337">
    <property type="entry name" value="RNaseH-like_sf"/>
</dbReference>
<accession>A0A5J4QKC2</accession>
<organism evidence="3">
    <name type="scientific">termite gut metagenome</name>
    <dbReference type="NCBI Taxonomy" id="433724"/>
    <lineage>
        <taxon>unclassified sequences</taxon>
        <taxon>metagenomes</taxon>
        <taxon>organismal metagenomes</taxon>
    </lineage>
</organism>
<feature type="domain" description="Integrase catalytic" evidence="2">
    <location>
        <begin position="156"/>
        <end position="318"/>
    </location>
</feature>
<dbReference type="InterPro" id="IPR053392">
    <property type="entry name" value="Transposase_IS30-like"/>
</dbReference>
<dbReference type="SUPFAM" id="SSF53098">
    <property type="entry name" value="Ribonuclease H-like"/>
    <property type="match status" value="1"/>
</dbReference>
<dbReference type="GO" id="GO:0004803">
    <property type="term" value="F:transposase activity"/>
    <property type="evidence" value="ECO:0007669"/>
    <property type="project" value="TreeGrafter"/>
</dbReference>
<proteinExistence type="predicted"/>
<dbReference type="GO" id="GO:0005829">
    <property type="term" value="C:cytosol"/>
    <property type="evidence" value="ECO:0007669"/>
    <property type="project" value="TreeGrafter"/>
</dbReference>
<dbReference type="InterPro" id="IPR025246">
    <property type="entry name" value="IS30-like_HTH"/>
</dbReference>
<dbReference type="GO" id="GO:0015074">
    <property type="term" value="P:DNA integration"/>
    <property type="evidence" value="ECO:0007669"/>
    <property type="project" value="InterPro"/>
</dbReference>
<dbReference type="GO" id="GO:0003676">
    <property type="term" value="F:nucleic acid binding"/>
    <property type="evidence" value="ECO:0007669"/>
    <property type="project" value="InterPro"/>
</dbReference>
<sequence length="326" mass="38775">MKKNKKHLTREQRYQIEALLVAKKSQKEIALIIGKDPSVVSRELRRNSHKRGYSARMAQMYVDERKERFKQKRKFTEPIKRKIIRELTGEQWSPQQIVGKARKEVEPMVSHERIYQFIRDDKTNGGVLYKNLRHRLKHRKRAIGGKKVVIPDKVSIEQRPEIINQKQRFGDWEIDTMVGKENKGAILTATERITGFLLMKKLSKGKNAKALAKELFSLLLPYKDHVLSITSDNGTEFYEHKWIAQKLDTDYFFAHPYSSWERGLNEYTNKLIRQYIPKKEVFTNYTDKQILDIQYKLNRRPRKLLNFEEPFSMFRKMLNNKVAFNT</sequence>
<dbReference type="InterPro" id="IPR051917">
    <property type="entry name" value="Transposase-Integrase"/>
</dbReference>
<dbReference type="GO" id="GO:0006310">
    <property type="term" value="P:DNA recombination"/>
    <property type="evidence" value="ECO:0007669"/>
    <property type="project" value="UniProtKB-KW"/>
</dbReference>
<dbReference type="PROSITE" id="PS50994">
    <property type="entry name" value="INTEGRASE"/>
    <property type="match status" value="1"/>
</dbReference>
<name>A0A5J4QKC2_9ZZZZ</name>
<dbReference type="InterPro" id="IPR001584">
    <property type="entry name" value="Integrase_cat-core"/>
</dbReference>
<evidence type="ECO:0000259" key="2">
    <source>
        <dbReference type="PROSITE" id="PS50994"/>
    </source>
</evidence>
<evidence type="ECO:0000313" key="3">
    <source>
        <dbReference type="EMBL" id="KAA6321043.1"/>
    </source>
</evidence>
<dbReference type="PANTHER" id="PTHR10948">
    <property type="entry name" value="TRANSPOSASE"/>
    <property type="match status" value="1"/>
</dbReference>
<gene>
    <name evidence="3" type="ORF">EZS27_029262</name>
</gene>